<evidence type="ECO:0000313" key="2">
    <source>
        <dbReference type="Proteomes" id="UP000278627"/>
    </source>
</evidence>
<dbReference type="Proteomes" id="UP000278627">
    <property type="component" value="Unassembled WGS sequence"/>
</dbReference>
<gene>
    <name evidence="1" type="ORF">BPAG_LOCUS6893</name>
</gene>
<reference evidence="1 2" key="2">
    <citation type="submission" date="2018-11" db="EMBL/GenBank/DDBJ databases">
        <authorList>
            <consortium name="Pathogen Informatics"/>
        </authorList>
    </citation>
    <scope>NUCLEOTIDE SEQUENCE [LARGE SCALE GENOMIC DNA]</scope>
</reference>
<keyword evidence="2" id="KW-1185">Reference proteome</keyword>
<name>A0A0N4TFE2_BRUPA</name>
<accession>A0A0N4TFE2</accession>
<evidence type="ECO:0000313" key="3">
    <source>
        <dbReference type="WBParaSite" id="BPAG_0000693001-mRNA-1"/>
    </source>
</evidence>
<proteinExistence type="predicted"/>
<dbReference type="EMBL" id="UZAD01006998">
    <property type="protein sequence ID" value="VDN88079.1"/>
    <property type="molecule type" value="Genomic_DNA"/>
</dbReference>
<organism evidence="3">
    <name type="scientific">Brugia pahangi</name>
    <name type="common">Filarial nematode worm</name>
    <dbReference type="NCBI Taxonomy" id="6280"/>
    <lineage>
        <taxon>Eukaryota</taxon>
        <taxon>Metazoa</taxon>
        <taxon>Ecdysozoa</taxon>
        <taxon>Nematoda</taxon>
        <taxon>Chromadorea</taxon>
        <taxon>Rhabditida</taxon>
        <taxon>Spirurina</taxon>
        <taxon>Spiruromorpha</taxon>
        <taxon>Filarioidea</taxon>
        <taxon>Onchocercidae</taxon>
        <taxon>Brugia</taxon>
    </lineage>
</organism>
<sequence>MTNTTLPMYQCTEEYLPWLLYENEISCIRVTFDVCERVPKRSPFTGQLTCF</sequence>
<protein>
    <submittedName>
        <fullName evidence="1 3">Uncharacterized protein</fullName>
    </submittedName>
</protein>
<evidence type="ECO:0000313" key="1">
    <source>
        <dbReference type="EMBL" id="VDN88079.1"/>
    </source>
</evidence>
<dbReference type="WBParaSite" id="BPAG_0000693001-mRNA-1">
    <property type="protein sequence ID" value="BPAG_0000693001-mRNA-1"/>
    <property type="gene ID" value="BPAG_0000693001"/>
</dbReference>
<dbReference type="AlphaFoldDB" id="A0A0N4TFE2"/>
<reference evidence="3" key="1">
    <citation type="submission" date="2017-02" db="UniProtKB">
        <authorList>
            <consortium name="WormBaseParasite"/>
        </authorList>
    </citation>
    <scope>IDENTIFICATION</scope>
</reference>